<dbReference type="InterPro" id="IPR007712">
    <property type="entry name" value="RelE/ParE_toxin"/>
</dbReference>
<dbReference type="AlphaFoldDB" id="A0A0A1VY62"/>
<dbReference type="SUPFAM" id="SSF143011">
    <property type="entry name" value="RelE-like"/>
    <property type="match status" value="1"/>
</dbReference>
<dbReference type="InterPro" id="IPR052747">
    <property type="entry name" value="TA_system_RelE_toxin"/>
</dbReference>
<dbReference type="Pfam" id="PF05016">
    <property type="entry name" value="ParE_toxin"/>
    <property type="match status" value="1"/>
</dbReference>
<dbReference type="Proteomes" id="UP000030321">
    <property type="component" value="Unassembled WGS sequence"/>
</dbReference>
<accession>A0A0A1VY62</accession>
<dbReference type="InterPro" id="IPR035093">
    <property type="entry name" value="RelE/ParE_toxin_dom_sf"/>
</dbReference>
<reference evidence="3" key="1">
    <citation type="journal article" date="2015" name="Genome">
        <title>Whole Genome Sequence of the Non-Microcystin-Producing Microcystis aeruginosa Strain NIES-44.</title>
        <authorList>
            <person name="Okano K."/>
            <person name="Miyata N."/>
            <person name="Ozaki Y."/>
        </authorList>
    </citation>
    <scope>NUCLEOTIDE SEQUENCE [LARGE SCALE GENOMIC DNA]</scope>
    <source>
        <strain evidence="3">NIES-44</strain>
    </source>
</reference>
<dbReference type="PANTHER" id="PTHR38813">
    <property type="match status" value="1"/>
</dbReference>
<proteinExistence type="predicted"/>
<evidence type="ECO:0000313" key="3">
    <source>
        <dbReference type="Proteomes" id="UP000030321"/>
    </source>
</evidence>
<organism evidence="2 3">
    <name type="scientific">Microcystis aeruginosa NIES-44</name>
    <dbReference type="NCBI Taxonomy" id="449439"/>
    <lineage>
        <taxon>Bacteria</taxon>
        <taxon>Bacillati</taxon>
        <taxon>Cyanobacteriota</taxon>
        <taxon>Cyanophyceae</taxon>
        <taxon>Oscillatoriophycideae</taxon>
        <taxon>Chroococcales</taxon>
        <taxon>Microcystaceae</taxon>
        <taxon>Microcystis</taxon>
    </lineage>
</organism>
<dbReference type="PANTHER" id="PTHR38813:SF1">
    <property type="entry name" value="TOXIN RELE1-RELATED"/>
    <property type="match status" value="1"/>
</dbReference>
<dbReference type="RefSeq" id="WP_002760924.1">
    <property type="nucleotide sequence ID" value="NZ_BBPA01000057.1"/>
</dbReference>
<name>A0A0A1VY62_MICAE</name>
<keyword evidence="1" id="KW-1277">Toxin-antitoxin system</keyword>
<protein>
    <submittedName>
        <fullName evidence="2">RelE/StbE replicon stabilization toxin</fullName>
    </submittedName>
</protein>
<sequence length="84" mass="10026">MNYRVIIPKPVQKQLNNLPKQQRERLITAIRLLTDTPRPSGVKKLKGYDDTYRIRIGDYRIIYKIQDQEMLIIILSSIHRKDAY</sequence>
<evidence type="ECO:0000256" key="1">
    <source>
        <dbReference type="ARBA" id="ARBA00022649"/>
    </source>
</evidence>
<comment type="caution">
    <text evidence="2">The sequence shown here is derived from an EMBL/GenBank/DDBJ whole genome shotgun (WGS) entry which is preliminary data.</text>
</comment>
<dbReference type="EMBL" id="BBPA01000057">
    <property type="protein sequence ID" value="GAL94499.1"/>
    <property type="molecule type" value="Genomic_DNA"/>
</dbReference>
<evidence type="ECO:0000313" key="2">
    <source>
        <dbReference type="EMBL" id="GAL94499.1"/>
    </source>
</evidence>
<gene>
    <name evidence="2" type="ORF">N44_03079</name>
</gene>
<dbReference type="Gene3D" id="3.30.2310.20">
    <property type="entry name" value="RelE-like"/>
    <property type="match status" value="1"/>
</dbReference>